<proteinExistence type="predicted"/>
<dbReference type="Proteomes" id="UP000180175">
    <property type="component" value="Chromosome"/>
</dbReference>
<dbReference type="EMBL" id="CP063356">
    <property type="protein sequence ID" value="QOY36452.2"/>
    <property type="molecule type" value="Genomic_DNA"/>
</dbReference>
<dbReference type="AlphaFoldDB" id="A0A7S7L8N0"/>
<name>A0A7S7L8N0_9BACI</name>
<accession>A0A7S7L8N0</accession>
<reference evidence="1 2" key="1">
    <citation type="journal article" date="2017" name="Genome Announc.">
        <title>Draft Genome Sequences of Four Alkaliphilic Bacteria Belonging to the Anaerobacillus Genus.</title>
        <authorList>
            <person name="Bassil N.M."/>
            <person name="Lloyd J.R."/>
        </authorList>
    </citation>
    <scope>NUCLEOTIDE SEQUENCE [LARGE SCALE GENOMIC DNA]</scope>
    <source>
        <strain evidence="1 2">NB2006</strain>
    </source>
</reference>
<sequence>MVLVAKAEISSASNFLLYQPKSPEKQKNDL</sequence>
<keyword evidence="2" id="KW-1185">Reference proteome</keyword>
<dbReference type="InterPro" id="IPR009229">
    <property type="entry name" value="AgrD"/>
</dbReference>
<dbReference type="KEGG" id="aia:AWH56_001795"/>
<gene>
    <name evidence="1" type="ORF">AWH56_001795</name>
</gene>
<protein>
    <submittedName>
        <fullName evidence="1">Cyclic lactone autoinducer peptide</fullName>
    </submittedName>
</protein>
<organism evidence="1 2">
    <name type="scientific">Anaerobacillus isosaccharinicus</name>
    <dbReference type="NCBI Taxonomy" id="1532552"/>
    <lineage>
        <taxon>Bacteria</taxon>
        <taxon>Bacillati</taxon>
        <taxon>Bacillota</taxon>
        <taxon>Bacilli</taxon>
        <taxon>Bacillales</taxon>
        <taxon>Bacillaceae</taxon>
        <taxon>Anaerobacillus</taxon>
    </lineage>
</organism>
<dbReference type="NCBIfam" id="TIGR04223">
    <property type="entry name" value="quorum_AgrD"/>
    <property type="match status" value="1"/>
</dbReference>
<evidence type="ECO:0000313" key="2">
    <source>
        <dbReference type="Proteomes" id="UP000180175"/>
    </source>
</evidence>
<evidence type="ECO:0000313" key="1">
    <source>
        <dbReference type="EMBL" id="QOY36452.2"/>
    </source>
</evidence>
<reference evidence="1 2" key="2">
    <citation type="journal article" date="2019" name="Int. J. Syst. Evol. Microbiol.">
        <title>Anaerobacillus isosaccharinicus sp. nov., an alkaliphilic bacterium which degrades isosaccharinic acid.</title>
        <authorList>
            <person name="Bassil N.M."/>
            <person name="Lloyd J.R."/>
        </authorList>
    </citation>
    <scope>NUCLEOTIDE SEQUENCE [LARGE SCALE GENOMIC DNA]</scope>
    <source>
        <strain evidence="1 2">NB2006</strain>
    </source>
</reference>